<organism evidence="1 2">
    <name type="scientific">Entomophthora muscae</name>
    <dbReference type="NCBI Taxonomy" id="34485"/>
    <lineage>
        <taxon>Eukaryota</taxon>
        <taxon>Fungi</taxon>
        <taxon>Fungi incertae sedis</taxon>
        <taxon>Zoopagomycota</taxon>
        <taxon>Entomophthoromycotina</taxon>
        <taxon>Entomophthoromycetes</taxon>
        <taxon>Entomophthorales</taxon>
        <taxon>Entomophthoraceae</taxon>
        <taxon>Entomophthora</taxon>
    </lineage>
</organism>
<reference evidence="1" key="1">
    <citation type="submission" date="2022-04" db="EMBL/GenBank/DDBJ databases">
        <title>Genome of the entomopathogenic fungus Entomophthora muscae.</title>
        <authorList>
            <person name="Elya C."/>
            <person name="Lovett B.R."/>
            <person name="Lee E."/>
            <person name="Macias A.M."/>
            <person name="Hajek A.E."/>
            <person name="De Bivort B.L."/>
            <person name="Kasson M.T."/>
            <person name="De Fine Licht H.H."/>
            <person name="Stajich J.E."/>
        </authorList>
    </citation>
    <scope>NUCLEOTIDE SEQUENCE</scope>
    <source>
        <strain evidence="1">Berkeley</strain>
    </source>
</reference>
<evidence type="ECO:0000313" key="1">
    <source>
        <dbReference type="EMBL" id="KAJ9053788.1"/>
    </source>
</evidence>
<sequence length="957" mass="107490">MGNPSSGGSSDTSLPANLRIFSPKLRVGTDKHSDSTPELSESYLKSVLSPKASSVFSDSQQDDDKHASEPLSKIRPPRIPLKKKLEEYLRRQTSSGTSPSSTPETSPSKLPKEDSKKESPTSPLKREIISPGSNVPFIPIGSPVITLKERRTGILRYLGKIHLKEGIWAGVELDEKGLGKNDGSYGGERYFTCPPNTGIFIDPRALRVRKTASQVSPQSMAGEPSPVVGAIQPSKIPIPKRSILRKPANKPSTSSLKDANLSRKPSMASIKSFNSKGGSEMRKKPTPPKKEPPVLTSNLKRSSFVKPGGSNLTSPESQTRFESEDLDAKTLSYLASENANPSIVIRNLLSQLHSSKKQNELLQIRINKKRAQHEATRMIRTELLDRVRKDPSLPPRAQGEGTVLEDVAQLAKKDKMIEECNKKLSQKDSEIQELKLKILEGRRGPFQSSHSDAIFEPSPEGSEVHTILNEFRNLQQQLLIQEEIISLIKEDVYSEANKLDLPARVKQALSELLTLKEHSSRDIVELEEQISTYTLSPSSTTFGNRRDSYRSPKAKQNHLEQAEGLCQDFSQLRTSLDLSEEKRASTDYRMAEPESSEVPNSILTSRLEHSLKEIKSLQEEKLELQRSLESLGRSRGEDQQGMVPLDEYESLKEEKDQYLLTVDELQRERDELVEQVNQLRDSVLYSESPQGNEEKVPQRELEERIRALEDELVTAKAFAEKVQTGTLTQEDIHHNIAQELEMRNQAILQLETKVSDAEEKVMRFSDANSQLQTEIQSLENDNWELNDLVKELQDELNLVTEQAESFKAKLTQLEQVLDSLASSSDSAMKLHELVLQLEENETNYRADTSMLYKVIDEQDEELAQMADRGAEMQERIAQLEHQLGSKAKEYRNLSEQSAQKLTYGTHRFCHLCFEVGHEADACLNPKSPTELDEATLAHLEEAAAELDSELNFASQCR</sequence>
<proteinExistence type="predicted"/>
<comment type="caution">
    <text evidence="1">The sequence shown here is derived from an EMBL/GenBank/DDBJ whole genome shotgun (WGS) entry which is preliminary data.</text>
</comment>
<accession>A0ACC2RUT4</accession>
<keyword evidence="2" id="KW-1185">Reference proteome</keyword>
<dbReference type="EMBL" id="QTSX02006488">
    <property type="protein sequence ID" value="KAJ9053788.1"/>
    <property type="molecule type" value="Genomic_DNA"/>
</dbReference>
<dbReference type="Proteomes" id="UP001165960">
    <property type="component" value="Unassembled WGS sequence"/>
</dbReference>
<protein>
    <submittedName>
        <fullName evidence="1">Uncharacterized protein</fullName>
    </submittedName>
</protein>
<evidence type="ECO:0000313" key="2">
    <source>
        <dbReference type="Proteomes" id="UP001165960"/>
    </source>
</evidence>
<gene>
    <name evidence="1" type="ORF">DSO57_1020764</name>
</gene>
<name>A0ACC2RUT4_9FUNG</name>